<dbReference type="OrthoDB" id="9813395at2"/>
<comment type="subunit">
    <text evidence="1 12">Homodimer.</text>
</comment>
<evidence type="ECO:0000256" key="4">
    <source>
        <dbReference type="ARBA" id="ARBA00051747"/>
    </source>
</evidence>
<evidence type="ECO:0000256" key="11">
    <source>
        <dbReference type="ARBA" id="ARBA00084049"/>
    </source>
</evidence>
<keyword evidence="15" id="KW-1185">Reference proteome</keyword>
<protein>
    <recommendedName>
        <fullName evidence="9 12">N-acetylmuramic acid 6-phosphate etherase</fullName>
        <shortName evidence="12">MurNAc-6-P etherase</shortName>
        <ecNumber evidence="8 12">4.2.1.126</ecNumber>
    </recommendedName>
    <alternativeName>
        <fullName evidence="11 12">N-acetylmuramic acid 6-phosphate hydrolase</fullName>
    </alternativeName>
    <alternativeName>
        <fullName evidence="10 12">N-acetylmuramic acid 6-phosphate lyase</fullName>
    </alternativeName>
</protein>
<proteinExistence type="inferred from homology"/>
<dbReference type="EMBL" id="FMYW01000004">
    <property type="protein sequence ID" value="SDC26536.1"/>
    <property type="molecule type" value="Genomic_DNA"/>
</dbReference>
<organism evidence="14 15">
    <name type="scientific">Succiniclasticum ruminis</name>
    <dbReference type="NCBI Taxonomy" id="40841"/>
    <lineage>
        <taxon>Bacteria</taxon>
        <taxon>Bacillati</taxon>
        <taxon>Bacillota</taxon>
        <taxon>Negativicutes</taxon>
        <taxon>Acidaminococcales</taxon>
        <taxon>Acidaminococcaceae</taxon>
        <taxon>Succiniclasticum</taxon>
    </lineage>
</organism>
<comment type="miscellaneous">
    <text evidence="12">A lyase-type mechanism (elimination/hydration) is suggested for the cleavage of the lactyl ether bond of MurNAc 6-phosphate, with the formation of an alpha,beta-unsaturated aldehyde intermediate with (E)-stereochemistry, followed by the syn addition of water to give product.</text>
</comment>
<evidence type="ECO:0000256" key="9">
    <source>
        <dbReference type="ARBA" id="ARBA00070061"/>
    </source>
</evidence>
<reference evidence="15" key="1">
    <citation type="submission" date="2016-10" db="EMBL/GenBank/DDBJ databases">
        <authorList>
            <person name="Varghese N."/>
            <person name="Submissions S."/>
        </authorList>
    </citation>
    <scope>NUCLEOTIDE SEQUENCE [LARGE SCALE GENOMIC DNA]</scope>
    <source>
        <strain evidence="15">DSM 11005</strain>
    </source>
</reference>
<evidence type="ECO:0000313" key="14">
    <source>
        <dbReference type="EMBL" id="SDC26536.1"/>
    </source>
</evidence>
<keyword evidence="3 12" id="KW-0119">Carbohydrate metabolism</keyword>
<evidence type="ECO:0000256" key="7">
    <source>
        <dbReference type="ARBA" id="ARBA00061234"/>
    </source>
</evidence>
<dbReference type="NCBIfam" id="NF003915">
    <property type="entry name" value="PRK05441.1"/>
    <property type="match status" value="1"/>
</dbReference>
<dbReference type="FunFam" id="1.10.8.1080:FF:000001">
    <property type="entry name" value="N-acetylmuramic acid 6-phosphate etherase"/>
    <property type="match status" value="1"/>
</dbReference>
<comment type="pathway">
    <text evidence="6">Cell wall biogenesis.</text>
</comment>
<dbReference type="EC" id="4.2.1.126" evidence="8 12"/>
<evidence type="ECO:0000256" key="10">
    <source>
        <dbReference type="ARBA" id="ARBA00077905"/>
    </source>
</evidence>
<comment type="function">
    <text evidence="12">Specifically catalyzes the cleavage of the D-lactyl ether substituent of MurNAc 6-phosphate, producing GlcNAc 6-phosphate and D-lactate.</text>
</comment>
<evidence type="ECO:0000256" key="8">
    <source>
        <dbReference type="ARBA" id="ARBA00067056"/>
    </source>
</evidence>
<dbReference type="GO" id="GO:0097367">
    <property type="term" value="F:carbohydrate derivative binding"/>
    <property type="evidence" value="ECO:0007669"/>
    <property type="project" value="InterPro"/>
</dbReference>
<dbReference type="InterPro" id="IPR005488">
    <property type="entry name" value="Etherase_MurQ"/>
</dbReference>
<dbReference type="InterPro" id="IPR001347">
    <property type="entry name" value="SIS_dom"/>
</dbReference>
<dbReference type="PROSITE" id="PS51464">
    <property type="entry name" value="SIS"/>
    <property type="match status" value="1"/>
</dbReference>
<dbReference type="PROSITE" id="PS01272">
    <property type="entry name" value="GCKR"/>
    <property type="match status" value="1"/>
</dbReference>
<dbReference type="Pfam" id="PF22645">
    <property type="entry name" value="GKRP_SIS_N"/>
    <property type="match status" value="1"/>
</dbReference>
<dbReference type="PANTHER" id="PTHR10088">
    <property type="entry name" value="GLUCOKINASE REGULATORY PROTEIN"/>
    <property type="match status" value="1"/>
</dbReference>
<dbReference type="GO" id="GO:0009254">
    <property type="term" value="P:peptidoglycan turnover"/>
    <property type="evidence" value="ECO:0007669"/>
    <property type="project" value="TreeGrafter"/>
</dbReference>
<comment type="pathway">
    <text evidence="5">Amino-sugar metabolism; 1,6-anhydro-N-acetylmuramate degradation.</text>
</comment>
<dbReference type="Gene3D" id="1.10.8.1080">
    <property type="match status" value="1"/>
</dbReference>
<dbReference type="NCBIfam" id="NF009222">
    <property type="entry name" value="PRK12570.1"/>
    <property type="match status" value="1"/>
</dbReference>
<dbReference type="CDD" id="cd05007">
    <property type="entry name" value="SIS_Etherase"/>
    <property type="match status" value="1"/>
</dbReference>
<comment type="pathway">
    <text evidence="12">Amino-sugar metabolism; N-acetylmuramate degradation.</text>
</comment>
<dbReference type="AlphaFoldDB" id="A0A1G6K886"/>
<dbReference type="InterPro" id="IPR005486">
    <property type="entry name" value="Glucokinase_regulatory_CS"/>
</dbReference>
<dbReference type="HAMAP" id="MF_00068">
    <property type="entry name" value="MurQ"/>
    <property type="match status" value="1"/>
</dbReference>
<name>A0A1G6K886_9FIRM</name>
<evidence type="ECO:0000256" key="5">
    <source>
        <dbReference type="ARBA" id="ARBA00060595"/>
    </source>
</evidence>
<sequence length="297" mass="31632">MIDLTKLTTEQQNPKTKAIDEASALEIVKLINAEDQTVPKAVKKILPDISRAIIVIANRLSHGGRLFYIGSGTSGRLGILDASECPPTYNTPPELVQGIIAGGTPAVFRAQEGAEDSESAGAEDLQNQKLTNLDVVVGLSASGRTPYVIGALKYAQQTGAYAIAVTCTENPETETYANLSLTAVTGPEVITGSTRMKAGTAQKLILNMLSTGSMILMGKVYGNLMVDLQCTNSKLKARARRIVMEASGCDGETADKLLEQSRGEVKPAILMHLAGIDYETAVQKLKDNQGRLKQALK</sequence>
<feature type="active site" evidence="12">
    <location>
        <position position="115"/>
    </location>
</feature>
<evidence type="ECO:0000256" key="12">
    <source>
        <dbReference type="HAMAP-Rule" id="MF_00068"/>
    </source>
</evidence>
<dbReference type="InterPro" id="IPR046348">
    <property type="entry name" value="SIS_dom_sf"/>
</dbReference>
<evidence type="ECO:0000256" key="1">
    <source>
        <dbReference type="ARBA" id="ARBA00011738"/>
    </source>
</evidence>
<evidence type="ECO:0000259" key="13">
    <source>
        <dbReference type="PROSITE" id="PS51464"/>
    </source>
</evidence>
<dbReference type="InterPro" id="IPR040190">
    <property type="entry name" value="MURQ/GCKR"/>
</dbReference>
<dbReference type="GO" id="GO:0097173">
    <property type="term" value="P:N-acetylmuramic acid catabolic process"/>
    <property type="evidence" value="ECO:0007669"/>
    <property type="project" value="UniProtKB-UniPathway"/>
</dbReference>
<comment type="catalytic activity">
    <reaction evidence="4 12">
        <text>N-acetyl-D-muramate 6-phosphate + H2O = N-acetyl-D-glucosamine 6-phosphate + (R)-lactate</text>
        <dbReference type="Rhea" id="RHEA:26410"/>
        <dbReference type="ChEBI" id="CHEBI:15377"/>
        <dbReference type="ChEBI" id="CHEBI:16004"/>
        <dbReference type="ChEBI" id="CHEBI:57513"/>
        <dbReference type="ChEBI" id="CHEBI:58722"/>
        <dbReference type="EC" id="4.2.1.126"/>
    </reaction>
</comment>
<evidence type="ECO:0000256" key="2">
    <source>
        <dbReference type="ARBA" id="ARBA00023239"/>
    </source>
</evidence>
<dbReference type="UniPathway" id="UPA00342"/>
<dbReference type="PANTHER" id="PTHR10088:SF4">
    <property type="entry name" value="GLUCOKINASE REGULATORY PROTEIN"/>
    <property type="match status" value="1"/>
</dbReference>
<dbReference type="NCBIfam" id="TIGR00274">
    <property type="entry name" value="N-acetylmuramic acid 6-phosphate etherase"/>
    <property type="match status" value="1"/>
</dbReference>
<evidence type="ECO:0000256" key="6">
    <source>
        <dbReference type="ARBA" id="ARBA00060672"/>
    </source>
</evidence>
<dbReference type="Proteomes" id="UP000198943">
    <property type="component" value="Unassembled WGS sequence"/>
</dbReference>
<feature type="active site" description="Proton donor" evidence="12">
    <location>
        <position position="84"/>
    </location>
</feature>
<dbReference type="RefSeq" id="WP_093729780.1">
    <property type="nucleotide sequence ID" value="NZ_FMYW01000004.1"/>
</dbReference>
<dbReference type="GO" id="GO:0016803">
    <property type="term" value="F:ether hydrolase activity"/>
    <property type="evidence" value="ECO:0007669"/>
    <property type="project" value="TreeGrafter"/>
</dbReference>
<evidence type="ECO:0000313" key="15">
    <source>
        <dbReference type="Proteomes" id="UP000198943"/>
    </source>
</evidence>
<dbReference type="FunFam" id="3.40.50.10490:FF:000014">
    <property type="entry name" value="N-acetylmuramic acid 6-phosphate etherase"/>
    <property type="match status" value="1"/>
</dbReference>
<feature type="domain" description="SIS" evidence="13">
    <location>
        <begin position="56"/>
        <end position="219"/>
    </location>
</feature>
<accession>A0A1G6K886</accession>
<evidence type="ECO:0000256" key="3">
    <source>
        <dbReference type="ARBA" id="ARBA00023277"/>
    </source>
</evidence>
<gene>
    <name evidence="12" type="primary">murQ</name>
    <name evidence="14" type="ORF">SAMN04487864_10487</name>
</gene>
<dbReference type="GO" id="GO:0046348">
    <property type="term" value="P:amino sugar catabolic process"/>
    <property type="evidence" value="ECO:0007669"/>
    <property type="project" value="InterPro"/>
</dbReference>
<dbReference type="Gene3D" id="3.40.50.10490">
    <property type="entry name" value="Glucose-6-phosphate isomerase like protein, domain 1"/>
    <property type="match status" value="1"/>
</dbReference>
<keyword evidence="2 12" id="KW-0456">Lyase</keyword>
<dbReference type="SUPFAM" id="SSF53697">
    <property type="entry name" value="SIS domain"/>
    <property type="match status" value="1"/>
</dbReference>
<dbReference type="GO" id="GO:0016835">
    <property type="term" value="F:carbon-oxygen lyase activity"/>
    <property type="evidence" value="ECO:0007669"/>
    <property type="project" value="UniProtKB-UniRule"/>
</dbReference>
<comment type="similarity">
    <text evidence="7 12">Belongs to the GCKR-like family. MurNAc-6-P etherase subfamily.</text>
</comment>